<reference evidence="2 3" key="1">
    <citation type="submission" date="2018-08" db="EMBL/GenBank/DDBJ databases">
        <title>Genome sequencing of rice bacterial endophytes.</title>
        <authorList>
            <person name="Venturi V."/>
        </authorList>
    </citation>
    <scope>NUCLEOTIDE SEQUENCE [LARGE SCALE GENOMIC DNA]</scope>
    <source>
        <strain evidence="2 3">E1205</strain>
    </source>
</reference>
<sequence length="214" mass="22734">MLLRHCLAGLLLLSACLAWAASQVQVVGLFPGAAVINVDGQRKLVRVGDSGPGGVQVVSVDKQGAVLRVDGVERVYPLSREYSAGFAEPQKKRLSIAKGIGGHYWVAGSVNGQTVQFLVDTGATSVALNDAHAKRLGIDYRVSGRPLQVNTANGVARGWRVMLDRVKIGDLEVLGVEAVVLEGGAPHEALLGMSFLSRVGWREEQGMLVLESKL</sequence>
<keyword evidence="2" id="KW-0378">Hydrolase</keyword>
<dbReference type="InterPro" id="IPR001969">
    <property type="entry name" value="Aspartic_peptidase_AS"/>
</dbReference>
<dbReference type="GO" id="GO:0004190">
    <property type="term" value="F:aspartic-type endopeptidase activity"/>
    <property type="evidence" value="ECO:0007669"/>
    <property type="project" value="InterPro"/>
</dbReference>
<accession>A0A397MFU5</accession>
<dbReference type="PROSITE" id="PS51257">
    <property type="entry name" value="PROKAR_LIPOPROTEIN"/>
    <property type="match status" value="1"/>
</dbReference>
<dbReference type="SUPFAM" id="SSF50630">
    <property type="entry name" value="Acid proteases"/>
    <property type="match status" value="1"/>
</dbReference>
<evidence type="ECO:0000313" key="2">
    <source>
        <dbReference type="EMBL" id="RIA20454.1"/>
    </source>
</evidence>
<dbReference type="InterPro" id="IPR021109">
    <property type="entry name" value="Peptidase_aspartic_dom_sf"/>
</dbReference>
<dbReference type="InterPro" id="IPR011969">
    <property type="entry name" value="Clan_AA_Asp_peptidase_C"/>
</dbReference>
<dbReference type="PROSITE" id="PS00141">
    <property type="entry name" value="ASP_PROTEASE"/>
    <property type="match status" value="1"/>
</dbReference>
<name>A0A397MFU5_ECTOL</name>
<protein>
    <submittedName>
        <fullName evidence="2">Aspartyl protease family protein</fullName>
    </submittedName>
</protein>
<keyword evidence="2" id="KW-0645">Protease</keyword>
<dbReference type="AlphaFoldDB" id="A0A397MFU5"/>
<dbReference type="CDD" id="cd05483">
    <property type="entry name" value="retropepsin_like_bacteria"/>
    <property type="match status" value="1"/>
</dbReference>
<feature type="signal peptide" evidence="1">
    <location>
        <begin position="1"/>
        <end position="20"/>
    </location>
</feature>
<evidence type="ECO:0000313" key="3">
    <source>
        <dbReference type="Proteomes" id="UP000265836"/>
    </source>
</evidence>
<feature type="chain" id="PRO_5017236647" evidence="1">
    <location>
        <begin position="21"/>
        <end position="214"/>
    </location>
</feature>
<dbReference type="RefSeq" id="WP_119694420.1">
    <property type="nucleotide sequence ID" value="NZ_QXDA01000006.1"/>
</dbReference>
<dbReference type="NCBIfam" id="TIGR02281">
    <property type="entry name" value="clan_AA_DTGA"/>
    <property type="match status" value="1"/>
</dbReference>
<proteinExistence type="predicted"/>
<dbReference type="Gene3D" id="2.40.70.10">
    <property type="entry name" value="Acid Proteases"/>
    <property type="match status" value="1"/>
</dbReference>
<dbReference type="InterPro" id="IPR034122">
    <property type="entry name" value="Retropepsin-like_bacterial"/>
</dbReference>
<dbReference type="GO" id="GO:0006508">
    <property type="term" value="P:proteolysis"/>
    <property type="evidence" value="ECO:0007669"/>
    <property type="project" value="UniProtKB-KW"/>
</dbReference>
<keyword evidence="1" id="KW-0732">Signal</keyword>
<dbReference type="EMBL" id="QXDA01000006">
    <property type="protein sequence ID" value="RIA20454.1"/>
    <property type="molecule type" value="Genomic_DNA"/>
</dbReference>
<organism evidence="2 3">
    <name type="scientific">Ectopseudomonas oleovorans</name>
    <name type="common">Pseudomonas oleovorans</name>
    <dbReference type="NCBI Taxonomy" id="301"/>
    <lineage>
        <taxon>Bacteria</taxon>
        <taxon>Pseudomonadati</taxon>
        <taxon>Pseudomonadota</taxon>
        <taxon>Gammaproteobacteria</taxon>
        <taxon>Pseudomonadales</taxon>
        <taxon>Pseudomonadaceae</taxon>
        <taxon>Ectopseudomonas</taxon>
    </lineage>
</organism>
<evidence type="ECO:0000256" key="1">
    <source>
        <dbReference type="SAM" id="SignalP"/>
    </source>
</evidence>
<dbReference type="Pfam" id="PF13975">
    <property type="entry name" value="gag-asp_proteas"/>
    <property type="match status" value="1"/>
</dbReference>
<dbReference type="Proteomes" id="UP000265836">
    <property type="component" value="Unassembled WGS sequence"/>
</dbReference>
<comment type="caution">
    <text evidence="2">The sequence shown here is derived from an EMBL/GenBank/DDBJ whole genome shotgun (WGS) entry which is preliminary data.</text>
</comment>
<gene>
    <name evidence="2" type="ORF">DFO61_4067</name>
</gene>